<dbReference type="Proteomes" id="UP000619118">
    <property type="component" value="Unassembled WGS sequence"/>
</dbReference>
<reference evidence="2" key="1">
    <citation type="journal article" date="2019" name="Int. J. Syst. Evol. Microbiol.">
        <title>The Global Catalogue of Microorganisms (GCM) 10K type strain sequencing project: providing services to taxonomists for standard genome sequencing and annotation.</title>
        <authorList>
            <consortium name="The Broad Institute Genomics Platform"/>
            <consortium name="The Broad Institute Genome Sequencing Center for Infectious Disease"/>
            <person name="Wu L."/>
            <person name="Ma J."/>
        </authorList>
    </citation>
    <scope>NUCLEOTIDE SEQUENCE [LARGE SCALE GENOMIC DNA]</scope>
    <source>
        <strain evidence="2">JCM 32306</strain>
    </source>
</reference>
<dbReference type="EMBL" id="BMQX01000065">
    <property type="protein sequence ID" value="GGQ36439.1"/>
    <property type="molecule type" value="Genomic_DNA"/>
</dbReference>
<dbReference type="Gene3D" id="2.60.40.10">
    <property type="entry name" value="Immunoglobulins"/>
    <property type="match status" value="1"/>
</dbReference>
<evidence type="ECO:0000313" key="2">
    <source>
        <dbReference type="Proteomes" id="UP000619118"/>
    </source>
</evidence>
<name>A0ABQ2RNI0_9GAMM</name>
<evidence type="ECO:0000313" key="1">
    <source>
        <dbReference type="EMBL" id="GGQ36439.1"/>
    </source>
</evidence>
<dbReference type="SUPFAM" id="SSF81296">
    <property type="entry name" value="E set domains"/>
    <property type="match status" value="1"/>
</dbReference>
<sequence length="302" mass="33823">MNSEHPDTDGDNIHDGNEFYVQNFGKIDLDFDGDNIPNWFDLDSDGDGLSDEFEGINDADDNGSGAFVDIDSDGNSIEDNIEAGDLSKPIDTDRDGIADFLDLDDDSDRLFDINDNDRLTKLSIDDNFQVFALSYSDPLGLNLTDRTFPGSKVFIQGQGIPRQNSYLTINNGNVTYNIKISDFDDDGFFMYLPEDIDDEKEYEYFIANGDYKSNSKYFKVSSSLTPIVNELPRKKYNTGGVITLKGRGFHQNMTVHFGTVIISPDSVVDNEAIITIPENSTSGFIHVEYLQLHSNDIYIDIN</sequence>
<keyword evidence="2" id="KW-1185">Reference proteome</keyword>
<dbReference type="InterPro" id="IPR013783">
    <property type="entry name" value="Ig-like_fold"/>
</dbReference>
<dbReference type="InterPro" id="IPR028974">
    <property type="entry name" value="TSP_type-3_rpt"/>
</dbReference>
<gene>
    <name evidence="1" type="ORF">GCM10009411_39270</name>
</gene>
<dbReference type="SUPFAM" id="SSF103647">
    <property type="entry name" value="TSP type-3 repeat"/>
    <property type="match status" value="1"/>
</dbReference>
<dbReference type="RefSeq" id="WP_160056975.1">
    <property type="nucleotide sequence ID" value="NZ_BMQX01000065.1"/>
</dbReference>
<organism evidence="1 2">
    <name type="scientific">Shewanella litoralis</name>
    <dbReference type="NCBI Taxonomy" id="2282700"/>
    <lineage>
        <taxon>Bacteria</taxon>
        <taxon>Pseudomonadati</taxon>
        <taxon>Pseudomonadota</taxon>
        <taxon>Gammaproteobacteria</taxon>
        <taxon>Alteromonadales</taxon>
        <taxon>Shewanellaceae</taxon>
        <taxon>Shewanella</taxon>
    </lineage>
</organism>
<evidence type="ECO:0008006" key="3">
    <source>
        <dbReference type="Google" id="ProtNLM"/>
    </source>
</evidence>
<proteinExistence type="predicted"/>
<comment type="caution">
    <text evidence="1">The sequence shown here is derived from an EMBL/GenBank/DDBJ whole genome shotgun (WGS) entry which is preliminary data.</text>
</comment>
<accession>A0ABQ2RNI0</accession>
<protein>
    <recommendedName>
        <fullName evidence="3">IPT/TIG domain-containing protein</fullName>
    </recommendedName>
</protein>
<dbReference type="InterPro" id="IPR014756">
    <property type="entry name" value="Ig_E-set"/>
</dbReference>